<feature type="transmembrane region" description="Helical" evidence="6">
    <location>
        <begin position="59"/>
        <end position="76"/>
    </location>
</feature>
<evidence type="ECO:0000256" key="4">
    <source>
        <dbReference type="ARBA" id="ARBA00022989"/>
    </source>
</evidence>
<feature type="transmembrane region" description="Helical" evidence="6">
    <location>
        <begin position="327"/>
        <end position="348"/>
    </location>
</feature>
<dbReference type="STRING" id="123214.PERMA_0229"/>
<keyword evidence="5 6" id="KW-0472">Membrane</keyword>
<keyword evidence="3 6" id="KW-0812">Transmembrane</keyword>
<dbReference type="PANTHER" id="PTHR33529">
    <property type="entry name" value="SLR0882 PROTEIN-RELATED"/>
    <property type="match status" value="1"/>
</dbReference>
<feature type="transmembrane region" description="Helical" evidence="6">
    <location>
        <begin position="302"/>
        <end position="321"/>
    </location>
</feature>
<proteinExistence type="predicted"/>
<organism evidence="7 8">
    <name type="scientific">Persephonella marina (strain DSM 14350 / EX-H1)</name>
    <dbReference type="NCBI Taxonomy" id="123214"/>
    <lineage>
        <taxon>Bacteria</taxon>
        <taxon>Pseudomonadati</taxon>
        <taxon>Aquificota</taxon>
        <taxon>Aquificia</taxon>
        <taxon>Aquificales</taxon>
        <taxon>Hydrogenothermaceae</taxon>
        <taxon>Persephonella</taxon>
    </lineage>
</organism>
<evidence type="ECO:0000256" key="5">
    <source>
        <dbReference type="ARBA" id="ARBA00023136"/>
    </source>
</evidence>
<evidence type="ECO:0000256" key="6">
    <source>
        <dbReference type="SAM" id="Phobius"/>
    </source>
</evidence>
<dbReference type="PANTHER" id="PTHR33529:SF6">
    <property type="entry name" value="YJGP_YJGQ FAMILY PERMEASE"/>
    <property type="match status" value="1"/>
</dbReference>
<comment type="subcellular location">
    <subcellularLocation>
        <location evidence="1">Cell membrane</location>
        <topology evidence="1">Multi-pass membrane protein</topology>
    </subcellularLocation>
</comment>
<sequence>MRILDRYLYKKLTVYLLVVLPSFSFVAVLAELIEVLRKAKQLDIYYLSLYILYQLPEKVYYILPISAVIAFILLAKDLIESKEIYPILLNGISLKSLATKLFIFPLFLSFLQIINLELIMPTAKKEVEKVYSILKNRPPEEEKYLFAYNRWITLDSKSYMYFRFLDFNKREGKDLIFIQFDENYNPVLRIEGNRFKIKGRSILIQNGKIIDLSDIFSFNYRRFKTFDFPVAVDIKNLKKLVKVKKPVSILQLYRSAVIAEKFGYPAGYYWSKFYSKLATVFSALILSIVVFPFLWSRKKDKLFIAFASIIVYWYGTAFIASMAESGAVPYITVLFVDLVYLMVGLFFLSKLRFSEL</sequence>
<accession>C0QTL1</accession>
<gene>
    <name evidence="7" type="ordered locus">PERMA_0229</name>
</gene>
<dbReference type="GO" id="GO:0015920">
    <property type="term" value="P:lipopolysaccharide transport"/>
    <property type="evidence" value="ECO:0007669"/>
    <property type="project" value="TreeGrafter"/>
</dbReference>
<dbReference type="AlphaFoldDB" id="C0QTL1"/>
<dbReference type="eggNOG" id="COG0795">
    <property type="taxonomic scope" value="Bacteria"/>
</dbReference>
<name>C0QTL1_PERMH</name>
<dbReference type="PaxDb" id="123214-PERMA_0229"/>
<dbReference type="KEGG" id="pmx:PERMA_0229"/>
<feature type="transmembrane region" description="Helical" evidence="6">
    <location>
        <begin position="97"/>
        <end position="114"/>
    </location>
</feature>
<dbReference type="EMBL" id="CP001230">
    <property type="protein sequence ID" value="ACO04889.1"/>
    <property type="molecule type" value="Genomic_DNA"/>
</dbReference>
<dbReference type="Pfam" id="PF03739">
    <property type="entry name" value="LptF_LptG"/>
    <property type="match status" value="1"/>
</dbReference>
<dbReference type="InterPro" id="IPR005495">
    <property type="entry name" value="LptG/LptF_permease"/>
</dbReference>
<evidence type="ECO:0000256" key="3">
    <source>
        <dbReference type="ARBA" id="ARBA00022692"/>
    </source>
</evidence>
<protein>
    <submittedName>
        <fullName evidence="7">Putative permease, YjgP/YjgQ family</fullName>
    </submittedName>
</protein>
<evidence type="ECO:0000256" key="2">
    <source>
        <dbReference type="ARBA" id="ARBA00022475"/>
    </source>
</evidence>
<evidence type="ECO:0000256" key="1">
    <source>
        <dbReference type="ARBA" id="ARBA00004651"/>
    </source>
</evidence>
<dbReference type="HOGENOM" id="CLU_780590_0_0_0"/>
<dbReference type="GO" id="GO:0043190">
    <property type="term" value="C:ATP-binding cassette (ABC) transporter complex"/>
    <property type="evidence" value="ECO:0007669"/>
    <property type="project" value="TreeGrafter"/>
</dbReference>
<keyword evidence="8" id="KW-1185">Reference proteome</keyword>
<feature type="transmembrane region" description="Helical" evidence="6">
    <location>
        <begin position="12"/>
        <end position="33"/>
    </location>
</feature>
<evidence type="ECO:0000313" key="7">
    <source>
        <dbReference type="EMBL" id="ACO04889.1"/>
    </source>
</evidence>
<dbReference type="Proteomes" id="UP000001366">
    <property type="component" value="Chromosome"/>
</dbReference>
<dbReference type="RefSeq" id="WP_015898993.1">
    <property type="nucleotide sequence ID" value="NC_012440.1"/>
</dbReference>
<reference evidence="7 8" key="1">
    <citation type="journal article" date="2009" name="J. Bacteriol.">
        <title>Complete and draft genome sequences of six members of the Aquificales.</title>
        <authorList>
            <person name="Reysenbach A.L."/>
            <person name="Hamamura N."/>
            <person name="Podar M."/>
            <person name="Griffiths E."/>
            <person name="Ferreira S."/>
            <person name="Hochstein R."/>
            <person name="Heidelberg J."/>
            <person name="Johnson J."/>
            <person name="Mead D."/>
            <person name="Pohorille A."/>
            <person name="Sarmiento M."/>
            <person name="Schweighofer K."/>
            <person name="Seshadri R."/>
            <person name="Voytek M.A."/>
        </authorList>
    </citation>
    <scope>NUCLEOTIDE SEQUENCE [LARGE SCALE GENOMIC DNA]</scope>
    <source>
        <strain evidence="8">DSM 14350 / EX-H1</strain>
    </source>
</reference>
<keyword evidence="2" id="KW-1003">Cell membrane</keyword>
<keyword evidence="4 6" id="KW-1133">Transmembrane helix</keyword>
<feature type="transmembrane region" description="Helical" evidence="6">
    <location>
        <begin position="273"/>
        <end position="295"/>
    </location>
</feature>
<dbReference type="OrthoDB" id="10595at2"/>
<evidence type="ECO:0000313" key="8">
    <source>
        <dbReference type="Proteomes" id="UP000001366"/>
    </source>
</evidence>